<reference evidence="4 5" key="1">
    <citation type="submission" date="2020-08" db="EMBL/GenBank/DDBJ databases">
        <title>Oceanospirillum sp. nov. isolated from marine sediment.</title>
        <authorList>
            <person name="Ji X."/>
        </authorList>
    </citation>
    <scope>NUCLEOTIDE SEQUENCE [LARGE SCALE GENOMIC DNA]</scope>
    <source>
        <strain evidence="4 5">D5</strain>
    </source>
</reference>
<dbReference type="InterPro" id="IPR002772">
    <property type="entry name" value="Glyco_hydro_3_C"/>
</dbReference>
<feature type="non-terminal residue" evidence="4">
    <location>
        <position position="1"/>
    </location>
</feature>
<protein>
    <submittedName>
        <fullName evidence="4">Glycoside hydrolase family 3 C-terminal domain-containing protein</fullName>
    </submittedName>
</protein>
<keyword evidence="5" id="KW-1185">Reference proteome</keyword>
<name>A0A839J0P7_9GAMM</name>
<dbReference type="InterPro" id="IPR050288">
    <property type="entry name" value="Cellulose_deg_GH3"/>
</dbReference>
<gene>
    <name evidence="4" type="ORF">H4O21_25045</name>
</gene>
<dbReference type="GO" id="GO:0004553">
    <property type="term" value="F:hydrolase activity, hydrolyzing O-glycosyl compounds"/>
    <property type="evidence" value="ECO:0007669"/>
    <property type="project" value="InterPro"/>
</dbReference>
<feature type="domain" description="Glycoside hydrolase family 3 C-terminal" evidence="3">
    <location>
        <begin position="1"/>
        <end position="99"/>
    </location>
</feature>
<dbReference type="Pfam" id="PF01915">
    <property type="entry name" value="Glyco_hydro_3_C"/>
    <property type="match status" value="1"/>
</dbReference>
<dbReference type="EMBL" id="JACJFM010000312">
    <property type="protein sequence ID" value="MBB1489876.1"/>
    <property type="molecule type" value="Genomic_DNA"/>
</dbReference>
<dbReference type="Gene3D" id="3.40.50.1700">
    <property type="entry name" value="Glycoside hydrolase family 3 C-terminal domain"/>
    <property type="match status" value="1"/>
</dbReference>
<dbReference type="PANTHER" id="PTHR42715">
    <property type="entry name" value="BETA-GLUCOSIDASE"/>
    <property type="match status" value="1"/>
</dbReference>
<sequence length="107" mass="12093">VDAVLMTWHPGTMGGEALQEILFGSREPEGRLPVSWPKTAGQLPYFYNHKNTGRPANNEDYVSMYDIPIEAWQSSLGNDSHYLDIGFTPHFPFGYGLSYTAFKYDTI</sequence>
<dbReference type="Proteomes" id="UP000565262">
    <property type="component" value="Unassembled WGS sequence"/>
</dbReference>
<dbReference type="InterPro" id="IPR036881">
    <property type="entry name" value="Glyco_hydro_3_C_sf"/>
</dbReference>
<comment type="caution">
    <text evidence="4">The sequence shown here is derived from an EMBL/GenBank/DDBJ whole genome shotgun (WGS) entry which is preliminary data.</text>
</comment>
<comment type="similarity">
    <text evidence="1">Belongs to the glycosyl hydrolase 3 family.</text>
</comment>
<evidence type="ECO:0000313" key="5">
    <source>
        <dbReference type="Proteomes" id="UP000565262"/>
    </source>
</evidence>
<evidence type="ECO:0000256" key="1">
    <source>
        <dbReference type="ARBA" id="ARBA00005336"/>
    </source>
</evidence>
<organism evidence="4 5">
    <name type="scientific">Oceanospirillum sediminis</name>
    <dbReference type="NCBI Taxonomy" id="2760088"/>
    <lineage>
        <taxon>Bacteria</taxon>
        <taxon>Pseudomonadati</taxon>
        <taxon>Pseudomonadota</taxon>
        <taxon>Gammaproteobacteria</taxon>
        <taxon>Oceanospirillales</taxon>
        <taxon>Oceanospirillaceae</taxon>
        <taxon>Oceanospirillum</taxon>
    </lineage>
</organism>
<accession>A0A839J0P7</accession>
<evidence type="ECO:0000259" key="3">
    <source>
        <dbReference type="Pfam" id="PF01915"/>
    </source>
</evidence>
<evidence type="ECO:0000313" key="4">
    <source>
        <dbReference type="EMBL" id="MBB1489876.1"/>
    </source>
</evidence>
<dbReference type="PANTHER" id="PTHR42715:SF10">
    <property type="entry name" value="BETA-GLUCOSIDASE"/>
    <property type="match status" value="1"/>
</dbReference>
<feature type="non-terminal residue" evidence="4">
    <location>
        <position position="107"/>
    </location>
</feature>
<dbReference type="AlphaFoldDB" id="A0A839J0P7"/>
<dbReference type="GO" id="GO:0005975">
    <property type="term" value="P:carbohydrate metabolic process"/>
    <property type="evidence" value="ECO:0007669"/>
    <property type="project" value="InterPro"/>
</dbReference>
<keyword evidence="2 4" id="KW-0378">Hydrolase</keyword>
<proteinExistence type="inferred from homology"/>
<evidence type="ECO:0000256" key="2">
    <source>
        <dbReference type="ARBA" id="ARBA00022801"/>
    </source>
</evidence>
<dbReference type="SUPFAM" id="SSF52279">
    <property type="entry name" value="Beta-D-glucan exohydrolase, C-terminal domain"/>
    <property type="match status" value="1"/>
</dbReference>